<dbReference type="RefSeq" id="WP_345693258.1">
    <property type="nucleotide sequence ID" value="NZ_BAABIT010000001.1"/>
</dbReference>
<sequence>MKKRSMLAVASLAAGFVTALVTPPSHAVVGDALADPSSLVGTDVTGTVLDDVTDSKPTDSTAVRGGETED</sequence>
<dbReference type="Proteomes" id="UP001595829">
    <property type="component" value="Unassembled WGS sequence"/>
</dbReference>
<feature type="region of interest" description="Disordered" evidence="1">
    <location>
        <begin position="49"/>
        <end position="70"/>
    </location>
</feature>
<protein>
    <recommendedName>
        <fullName evidence="5">Secreted protein</fullName>
    </recommendedName>
</protein>
<feature type="signal peptide" evidence="2">
    <location>
        <begin position="1"/>
        <end position="27"/>
    </location>
</feature>
<dbReference type="EMBL" id="JBHSJD010000002">
    <property type="protein sequence ID" value="MFC5021285.1"/>
    <property type="molecule type" value="Genomic_DNA"/>
</dbReference>
<gene>
    <name evidence="3" type="ORF">ACFPM3_03850</name>
</gene>
<reference evidence="4" key="1">
    <citation type="journal article" date="2019" name="Int. J. Syst. Evol. Microbiol.">
        <title>The Global Catalogue of Microorganisms (GCM) 10K type strain sequencing project: providing services to taxonomists for standard genome sequencing and annotation.</title>
        <authorList>
            <consortium name="The Broad Institute Genomics Platform"/>
            <consortium name="The Broad Institute Genome Sequencing Center for Infectious Disease"/>
            <person name="Wu L."/>
            <person name="Ma J."/>
        </authorList>
    </citation>
    <scope>NUCLEOTIDE SEQUENCE [LARGE SCALE GENOMIC DNA]</scope>
    <source>
        <strain evidence="4">CGMCC 4.1648</strain>
    </source>
</reference>
<evidence type="ECO:0000313" key="3">
    <source>
        <dbReference type="EMBL" id="MFC5021285.1"/>
    </source>
</evidence>
<keyword evidence="2" id="KW-0732">Signal</keyword>
<evidence type="ECO:0000256" key="2">
    <source>
        <dbReference type="SAM" id="SignalP"/>
    </source>
</evidence>
<evidence type="ECO:0000313" key="4">
    <source>
        <dbReference type="Proteomes" id="UP001595829"/>
    </source>
</evidence>
<accession>A0ABV9X758</accession>
<evidence type="ECO:0008006" key="5">
    <source>
        <dbReference type="Google" id="ProtNLM"/>
    </source>
</evidence>
<proteinExistence type="predicted"/>
<comment type="caution">
    <text evidence="3">The sequence shown here is derived from an EMBL/GenBank/DDBJ whole genome shotgun (WGS) entry which is preliminary data.</text>
</comment>
<feature type="chain" id="PRO_5047342894" description="Secreted protein" evidence="2">
    <location>
        <begin position="28"/>
        <end position="70"/>
    </location>
</feature>
<organism evidence="3 4">
    <name type="scientific">Streptomyces coeruleoprunus</name>
    <dbReference type="NCBI Taxonomy" id="285563"/>
    <lineage>
        <taxon>Bacteria</taxon>
        <taxon>Bacillati</taxon>
        <taxon>Actinomycetota</taxon>
        <taxon>Actinomycetes</taxon>
        <taxon>Kitasatosporales</taxon>
        <taxon>Streptomycetaceae</taxon>
        <taxon>Streptomyces</taxon>
    </lineage>
</organism>
<name>A0ABV9X758_9ACTN</name>
<keyword evidence="4" id="KW-1185">Reference proteome</keyword>
<evidence type="ECO:0000256" key="1">
    <source>
        <dbReference type="SAM" id="MobiDB-lite"/>
    </source>
</evidence>